<evidence type="ECO:0000256" key="4">
    <source>
        <dbReference type="ARBA" id="ARBA00022777"/>
    </source>
</evidence>
<keyword evidence="4 6" id="KW-0418">Kinase</keyword>
<dbReference type="InterPro" id="IPR009286">
    <property type="entry name" value="Ins_P5_2-kin"/>
</dbReference>
<sequence length="436" mass="51656">METQKQKVNISEELNDPDQWTYYNEGNNNIILRYIGSNNILSSKILRIRKNNNVQYYTDPTLFPLEEYNKLFIEKVFMSHPILSKYLQEFEYVTLTQEFLKIIDSRLNDSKECDRSKINSLSTLDLSCPSAMLATNFSSQPEPTDDIKLQKVISFETKPKSGVVEYVPTSVKSYIEQNESELQNFNTKQDMKEKFICNEFTKYHIMQVSRKYKGKLNNLSKYCPRDFFNKESLSKSLRDLIDDRQIYGRLFMNGEELFEVEDDLLYLISDFLLESNIINAVFDFQKFCMHSMEYVLDCYNKVAKYLLDETTREQHFDIIRRIFNNFEFAKNNELANQQCDQNNQEQLWNVIIGYLISATAKDFTIIMRIVDKISQEDIDNKHQSLKNEQILTYKGQQYKVRIGVIDLEGKMYTKLPVYMKEAEEAYLNFVKYQNEN</sequence>
<comment type="domain">
    <text evidence="6">The EXKPK motif is conserved in inositol-pentakisphosphate 2-kinases of both family 1 and 2.</text>
</comment>
<keyword evidence="8" id="KW-1185">Reference proteome</keyword>
<evidence type="ECO:0000313" key="8">
    <source>
        <dbReference type="Proteomes" id="UP000039865"/>
    </source>
</evidence>
<dbReference type="Gene3D" id="3.30.200.110">
    <property type="entry name" value="Inositol-pentakisphosphate 2-kinase, N-lobe"/>
    <property type="match status" value="1"/>
</dbReference>
<accession>A0A078AUX0</accession>
<gene>
    <name evidence="7" type="primary">Contig5371.g249</name>
    <name evidence="7" type="ORF">STYLEM_15281</name>
</gene>
<keyword evidence="3 6" id="KW-0547">Nucleotide-binding</keyword>
<dbReference type="InterPro" id="IPR043001">
    <property type="entry name" value="IP5_2-K_N_lobe"/>
</dbReference>
<evidence type="ECO:0000256" key="3">
    <source>
        <dbReference type="ARBA" id="ARBA00022741"/>
    </source>
</evidence>
<evidence type="ECO:0000256" key="2">
    <source>
        <dbReference type="ARBA" id="ARBA00022679"/>
    </source>
</evidence>
<dbReference type="InParanoid" id="A0A078AUX0"/>
<evidence type="ECO:0000256" key="6">
    <source>
        <dbReference type="RuleBase" id="RU364126"/>
    </source>
</evidence>
<dbReference type="GO" id="GO:0005524">
    <property type="term" value="F:ATP binding"/>
    <property type="evidence" value="ECO:0007669"/>
    <property type="project" value="UniProtKB-KW"/>
</dbReference>
<dbReference type="EMBL" id="CCKQ01014429">
    <property type="protein sequence ID" value="CDW86190.1"/>
    <property type="molecule type" value="Genomic_DNA"/>
</dbReference>
<protein>
    <recommendedName>
        <fullName evidence="1 6">Inositol-pentakisphosphate 2-kinase</fullName>
        <ecNumber evidence="1 6">2.7.1.158</ecNumber>
    </recommendedName>
</protein>
<comment type="function">
    <text evidence="6">Phosphorylates Ins(1,3,4,5,6)P5 at position 2 to form Ins(1,2,3,4,5,6)P6 (InsP6 or phytate).</text>
</comment>
<dbReference type="Proteomes" id="UP000039865">
    <property type="component" value="Unassembled WGS sequence"/>
</dbReference>
<dbReference type="OrthoDB" id="272370at2759"/>
<dbReference type="Pfam" id="PF06090">
    <property type="entry name" value="Ins_P5_2-kin"/>
    <property type="match status" value="1"/>
</dbReference>
<dbReference type="PANTHER" id="PTHR14456:SF2">
    <property type="entry name" value="INOSITOL-PENTAKISPHOSPHATE 2-KINASE"/>
    <property type="match status" value="1"/>
</dbReference>
<dbReference type="GO" id="GO:0035299">
    <property type="term" value="F:inositol-1,3,4,5,6-pentakisphosphate 2-kinase activity"/>
    <property type="evidence" value="ECO:0007669"/>
    <property type="project" value="UniProtKB-EC"/>
</dbReference>
<reference evidence="7 8" key="1">
    <citation type="submission" date="2014-06" db="EMBL/GenBank/DDBJ databases">
        <authorList>
            <person name="Swart Estienne"/>
        </authorList>
    </citation>
    <scope>NUCLEOTIDE SEQUENCE [LARGE SCALE GENOMIC DNA]</scope>
    <source>
        <strain evidence="7 8">130c</strain>
    </source>
</reference>
<evidence type="ECO:0000313" key="7">
    <source>
        <dbReference type="EMBL" id="CDW86190.1"/>
    </source>
</evidence>
<evidence type="ECO:0000256" key="5">
    <source>
        <dbReference type="ARBA" id="ARBA00022840"/>
    </source>
</evidence>
<dbReference type="GO" id="GO:0032958">
    <property type="term" value="P:inositol phosphate biosynthetic process"/>
    <property type="evidence" value="ECO:0007669"/>
    <property type="project" value="TreeGrafter"/>
</dbReference>
<organism evidence="7 8">
    <name type="scientific">Stylonychia lemnae</name>
    <name type="common">Ciliate</name>
    <dbReference type="NCBI Taxonomy" id="5949"/>
    <lineage>
        <taxon>Eukaryota</taxon>
        <taxon>Sar</taxon>
        <taxon>Alveolata</taxon>
        <taxon>Ciliophora</taxon>
        <taxon>Intramacronucleata</taxon>
        <taxon>Spirotrichea</taxon>
        <taxon>Stichotrichia</taxon>
        <taxon>Sporadotrichida</taxon>
        <taxon>Oxytrichidae</taxon>
        <taxon>Stylonychinae</taxon>
        <taxon>Stylonychia</taxon>
    </lineage>
</organism>
<comment type="catalytic activity">
    <reaction evidence="6">
        <text>1D-myo-inositol 1,3,4,5,6-pentakisphosphate + ATP = 1D-myo-inositol hexakisphosphate + ADP + H(+)</text>
        <dbReference type="Rhea" id="RHEA:20313"/>
        <dbReference type="ChEBI" id="CHEBI:15378"/>
        <dbReference type="ChEBI" id="CHEBI:30616"/>
        <dbReference type="ChEBI" id="CHEBI:57733"/>
        <dbReference type="ChEBI" id="CHEBI:58130"/>
        <dbReference type="ChEBI" id="CHEBI:456216"/>
        <dbReference type="EC" id="2.7.1.158"/>
    </reaction>
</comment>
<proteinExistence type="predicted"/>
<dbReference type="GO" id="GO:0005634">
    <property type="term" value="C:nucleus"/>
    <property type="evidence" value="ECO:0007669"/>
    <property type="project" value="TreeGrafter"/>
</dbReference>
<evidence type="ECO:0000256" key="1">
    <source>
        <dbReference type="ARBA" id="ARBA00012023"/>
    </source>
</evidence>
<keyword evidence="5 6" id="KW-0067">ATP-binding</keyword>
<dbReference type="EC" id="2.7.1.158" evidence="1 6"/>
<dbReference type="PANTHER" id="PTHR14456">
    <property type="entry name" value="INOSITOL POLYPHOSPHATE KINASE 1"/>
    <property type="match status" value="1"/>
</dbReference>
<keyword evidence="2 6" id="KW-0808">Transferase</keyword>
<dbReference type="AlphaFoldDB" id="A0A078AUX0"/>
<name>A0A078AUX0_STYLE</name>